<sequence length="110" mass="12310">MNNKMALDLTKKRFIECQDMLIALGDENRQNILLALADESCRGGVRVGEIKKRVNLSRPAVSHHLKILREANLVTVRQVGTMNFYSADLKSEFGKLTDLIEAIKILGATK</sequence>
<dbReference type="InterPro" id="IPR051081">
    <property type="entry name" value="HTH_MetalResp_TranReg"/>
</dbReference>
<dbReference type="InterPro" id="IPR011991">
    <property type="entry name" value="ArsR-like_HTH"/>
</dbReference>
<gene>
    <name evidence="5" type="ORF">C2R26_04470</name>
</gene>
<protein>
    <submittedName>
        <fullName evidence="5">ArsR family transcriptional regulator</fullName>
    </submittedName>
</protein>
<dbReference type="PROSITE" id="PS50987">
    <property type="entry name" value="HTH_ARSR_2"/>
    <property type="match status" value="1"/>
</dbReference>
<dbReference type="InterPro" id="IPR036390">
    <property type="entry name" value="WH_DNA-bd_sf"/>
</dbReference>
<reference evidence="5" key="1">
    <citation type="submission" date="2018-01" db="EMBL/GenBank/DDBJ databases">
        <title>Genome sequnecing of Lactobacillus formosensis KACC 18721.</title>
        <authorList>
            <person name="Kim S.-J."/>
            <person name="Heo J."/>
        </authorList>
    </citation>
    <scope>NUCLEOTIDE SEQUENCE</scope>
    <source>
        <strain evidence="5">KACC 18721</strain>
    </source>
</reference>
<dbReference type="AlphaFoldDB" id="A0A2P4R7G5"/>
<feature type="domain" description="HTH arsR-type" evidence="4">
    <location>
        <begin position="9"/>
        <end position="107"/>
    </location>
</feature>
<keyword evidence="2" id="KW-0238">DNA-binding</keyword>
<dbReference type="PRINTS" id="PR00778">
    <property type="entry name" value="HTHARSR"/>
</dbReference>
<dbReference type="Gene3D" id="1.10.10.10">
    <property type="entry name" value="Winged helix-like DNA-binding domain superfamily/Winged helix DNA-binding domain"/>
    <property type="match status" value="1"/>
</dbReference>
<organism evidence="5">
    <name type="scientific">Companilactobacillus formosensis</name>
    <dbReference type="NCBI Taxonomy" id="1617889"/>
    <lineage>
        <taxon>Bacteria</taxon>
        <taxon>Bacillati</taxon>
        <taxon>Bacillota</taxon>
        <taxon>Bacilli</taxon>
        <taxon>Lactobacillales</taxon>
        <taxon>Lactobacillaceae</taxon>
        <taxon>Companilactobacillus</taxon>
    </lineage>
</organism>
<dbReference type="EMBL" id="PPWZ01000026">
    <property type="protein sequence ID" value="POH37170.1"/>
    <property type="molecule type" value="Genomic_DNA"/>
</dbReference>
<dbReference type="PANTHER" id="PTHR33154:SF33">
    <property type="entry name" value="TRANSCRIPTIONAL REPRESSOR SDPR"/>
    <property type="match status" value="1"/>
</dbReference>
<evidence type="ECO:0000256" key="3">
    <source>
        <dbReference type="ARBA" id="ARBA00023163"/>
    </source>
</evidence>
<name>A0A2P4R7G5_9LACO</name>
<dbReference type="Pfam" id="PF01022">
    <property type="entry name" value="HTH_5"/>
    <property type="match status" value="1"/>
</dbReference>
<dbReference type="InterPro" id="IPR001845">
    <property type="entry name" value="HTH_ArsR_DNA-bd_dom"/>
</dbReference>
<dbReference type="SMART" id="SM00418">
    <property type="entry name" value="HTH_ARSR"/>
    <property type="match status" value="1"/>
</dbReference>
<evidence type="ECO:0000256" key="2">
    <source>
        <dbReference type="ARBA" id="ARBA00023125"/>
    </source>
</evidence>
<keyword evidence="1" id="KW-0805">Transcription regulation</keyword>
<evidence type="ECO:0000256" key="1">
    <source>
        <dbReference type="ARBA" id="ARBA00023015"/>
    </source>
</evidence>
<evidence type="ECO:0000259" key="4">
    <source>
        <dbReference type="PROSITE" id="PS50987"/>
    </source>
</evidence>
<comment type="caution">
    <text evidence="5">The sequence shown here is derived from an EMBL/GenBank/DDBJ whole genome shotgun (WGS) entry which is preliminary data.</text>
</comment>
<dbReference type="CDD" id="cd00090">
    <property type="entry name" value="HTH_ARSR"/>
    <property type="match status" value="1"/>
</dbReference>
<dbReference type="NCBIfam" id="NF033788">
    <property type="entry name" value="HTH_metalloreg"/>
    <property type="match status" value="1"/>
</dbReference>
<proteinExistence type="predicted"/>
<dbReference type="GO" id="GO:0003700">
    <property type="term" value="F:DNA-binding transcription factor activity"/>
    <property type="evidence" value="ECO:0007669"/>
    <property type="project" value="InterPro"/>
</dbReference>
<dbReference type="SUPFAM" id="SSF46785">
    <property type="entry name" value="Winged helix' DNA-binding domain"/>
    <property type="match status" value="1"/>
</dbReference>
<keyword evidence="3" id="KW-0804">Transcription</keyword>
<dbReference type="InterPro" id="IPR036388">
    <property type="entry name" value="WH-like_DNA-bd_sf"/>
</dbReference>
<evidence type="ECO:0000313" key="5">
    <source>
        <dbReference type="EMBL" id="POH37170.1"/>
    </source>
</evidence>
<accession>A0A2P4R7G5</accession>
<dbReference type="PANTHER" id="PTHR33154">
    <property type="entry name" value="TRANSCRIPTIONAL REGULATOR, ARSR FAMILY"/>
    <property type="match status" value="1"/>
</dbReference>
<dbReference type="GO" id="GO:0003677">
    <property type="term" value="F:DNA binding"/>
    <property type="evidence" value="ECO:0007669"/>
    <property type="project" value="UniProtKB-KW"/>
</dbReference>